<dbReference type="GO" id="GO:0008360">
    <property type="term" value="P:regulation of cell shape"/>
    <property type="evidence" value="ECO:0007669"/>
    <property type="project" value="UniProtKB-KW"/>
</dbReference>
<dbReference type="Proteomes" id="UP000178585">
    <property type="component" value="Unassembled WGS sequence"/>
</dbReference>
<keyword evidence="3" id="KW-1003">Cell membrane</keyword>
<organism evidence="13 14">
    <name type="scientific">Candidatus Adlerbacteria bacterium RIFCSPLOWO2_01_FULL_54_21b</name>
    <dbReference type="NCBI Taxonomy" id="1797245"/>
    <lineage>
        <taxon>Bacteria</taxon>
        <taxon>Candidatus Adleribacteriota</taxon>
    </lineage>
</organism>
<proteinExistence type="predicted"/>
<evidence type="ECO:0000256" key="1">
    <source>
        <dbReference type="ARBA" id="ARBA00004167"/>
    </source>
</evidence>
<dbReference type="STRING" id="1797245.A2949_02855"/>
<evidence type="ECO:0000256" key="5">
    <source>
        <dbReference type="ARBA" id="ARBA00022960"/>
    </source>
</evidence>
<reference evidence="13 14" key="1">
    <citation type="journal article" date="2016" name="Nat. Commun.">
        <title>Thousands of microbial genomes shed light on interconnected biogeochemical processes in an aquifer system.</title>
        <authorList>
            <person name="Anantharaman K."/>
            <person name="Brown C.T."/>
            <person name="Hug L.A."/>
            <person name="Sharon I."/>
            <person name="Castelle C.J."/>
            <person name="Probst A.J."/>
            <person name="Thomas B.C."/>
            <person name="Singh A."/>
            <person name="Wilkins M.J."/>
            <person name="Karaoz U."/>
            <person name="Brodie E.L."/>
            <person name="Williams K.H."/>
            <person name="Hubbard S.S."/>
            <person name="Banfield J.F."/>
        </authorList>
    </citation>
    <scope>NUCLEOTIDE SEQUENCE [LARGE SCALE GENOMIC DNA]</scope>
</reference>
<dbReference type="InterPro" id="IPR050515">
    <property type="entry name" value="Beta-lactam/transpept"/>
</dbReference>
<dbReference type="Pfam" id="PF00905">
    <property type="entry name" value="Transpeptidase"/>
    <property type="match status" value="1"/>
</dbReference>
<dbReference type="GO" id="GO:0009252">
    <property type="term" value="P:peptidoglycan biosynthetic process"/>
    <property type="evidence" value="ECO:0007669"/>
    <property type="project" value="UniProtKB-KW"/>
</dbReference>
<dbReference type="GO" id="GO:0008658">
    <property type="term" value="F:penicillin binding"/>
    <property type="evidence" value="ECO:0007669"/>
    <property type="project" value="InterPro"/>
</dbReference>
<dbReference type="InterPro" id="IPR005311">
    <property type="entry name" value="PBP_dimer"/>
</dbReference>
<dbReference type="InterPro" id="IPR036138">
    <property type="entry name" value="PBP_dimer_sf"/>
</dbReference>
<keyword evidence="6" id="KW-0573">Peptidoglycan synthesis</keyword>
<dbReference type="GO" id="GO:0071972">
    <property type="term" value="F:peptidoglycan L,D-transpeptidase activity"/>
    <property type="evidence" value="ECO:0007669"/>
    <property type="project" value="TreeGrafter"/>
</dbReference>
<sequence>MRRWYTRTKKGSPEIYPDEVFIDAANISQFDTSQFEGRIERPLSRRSFAVAGGVFALAATLLLLRASDLQLLHGTAYAKQARENQLEQQVIFADRGVIKDRAGRPLAWNDRPAVNEQDFATRVYSPYRGIAHVLGYIKPPAKDSSGFYYRDSYVGVDGAEKAFDDTLKGENGLTLTETDARGGVVSSSAVRTPKMGATLALSVDAVVSEGLYDSLALHASAARAVGAAGVIIDVRTGELLALASYPEYSPQTLLGGDPAAVTAYTADRRLPFLNRATDGLYAPGSIVKPLVAAAALAEGVIDENKQILSSGQLVVPNPYNPDKPSIFKDWRVNGWTDARRAIAVSSDVYFYEIGGGFESQPGLGIGRIDSYFKLFGFGSDAGLRGFSEAPGTIPTPEWKAATFPEDPAWRLGNTYHTAIGQYGTLVTPLQAVRMVAAISNGGMLLTPTLVASSTPRGSSIPIDAHALEVAREGMRQGVTSGIATAVNFSFVHVAAKTGTAQVGVHNEYQNAWMVGFWPYENPHYAYAVVLERMPAGTPIGGSVVMSDFFRFLETHAPGYLN</sequence>
<keyword evidence="5" id="KW-0133">Cell shape</keyword>
<keyword evidence="8 10" id="KW-0472">Membrane</keyword>
<gene>
    <name evidence="13" type="ORF">A2949_02855</name>
</gene>
<keyword evidence="4 10" id="KW-0812">Transmembrane</keyword>
<dbReference type="GO" id="GO:0071555">
    <property type="term" value="P:cell wall organization"/>
    <property type="evidence" value="ECO:0007669"/>
    <property type="project" value="UniProtKB-KW"/>
</dbReference>
<dbReference type="Pfam" id="PF03717">
    <property type="entry name" value="PBP_dimer"/>
    <property type="match status" value="1"/>
</dbReference>
<feature type="domain" description="Penicillin-binding protein transpeptidase" evidence="11">
    <location>
        <begin position="229"/>
        <end position="534"/>
    </location>
</feature>
<dbReference type="PANTHER" id="PTHR30627">
    <property type="entry name" value="PEPTIDOGLYCAN D,D-TRANSPEPTIDASE"/>
    <property type="match status" value="1"/>
</dbReference>
<keyword evidence="7 10" id="KW-1133">Transmembrane helix</keyword>
<name>A0A1F4XWJ2_9BACT</name>
<comment type="subcellular location">
    <subcellularLocation>
        <location evidence="2">Cell membrane</location>
    </subcellularLocation>
    <subcellularLocation>
        <location evidence="1">Membrane</location>
        <topology evidence="1">Single-pass membrane protein</topology>
    </subcellularLocation>
</comment>
<feature type="transmembrane region" description="Helical" evidence="10">
    <location>
        <begin position="48"/>
        <end position="66"/>
    </location>
</feature>
<evidence type="ECO:0000256" key="7">
    <source>
        <dbReference type="ARBA" id="ARBA00022989"/>
    </source>
</evidence>
<dbReference type="EMBL" id="MEWZ01000032">
    <property type="protein sequence ID" value="OGC86069.1"/>
    <property type="molecule type" value="Genomic_DNA"/>
</dbReference>
<evidence type="ECO:0000256" key="10">
    <source>
        <dbReference type="SAM" id="Phobius"/>
    </source>
</evidence>
<evidence type="ECO:0000259" key="11">
    <source>
        <dbReference type="Pfam" id="PF00905"/>
    </source>
</evidence>
<dbReference type="GO" id="GO:0005886">
    <property type="term" value="C:plasma membrane"/>
    <property type="evidence" value="ECO:0007669"/>
    <property type="project" value="UniProtKB-SubCell"/>
</dbReference>
<protein>
    <recommendedName>
        <fullName evidence="15">Penicillin-binding protein 2</fullName>
    </recommendedName>
</protein>
<evidence type="ECO:0000256" key="6">
    <source>
        <dbReference type="ARBA" id="ARBA00022984"/>
    </source>
</evidence>
<evidence type="ECO:0008006" key="15">
    <source>
        <dbReference type="Google" id="ProtNLM"/>
    </source>
</evidence>
<feature type="domain" description="Penicillin-binding protein dimerisation" evidence="12">
    <location>
        <begin position="112"/>
        <end position="186"/>
    </location>
</feature>
<evidence type="ECO:0000313" key="13">
    <source>
        <dbReference type="EMBL" id="OGC86069.1"/>
    </source>
</evidence>
<evidence type="ECO:0000256" key="8">
    <source>
        <dbReference type="ARBA" id="ARBA00023136"/>
    </source>
</evidence>
<dbReference type="SUPFAM" id="SSF56601">
    <property type="entry name" value="beta-lactamase/transpeptidase-like"/>
    <property type="match status" value="1"/>
</dbReference>
<dbReference type="AlphaFoldDB" id="A0A1F4XWJ2"/>
<evidence type="ECO:0000256" key="3">
    <source>
        <dbReference type="ARBA" id="ARBA00022475"/>
    </source>
</evidence>
<dbReference type="SUPFAM" id="SSF56519">
    <property type="entry name" value="Penicillin binding protein dimerisation domain"/>
    <property type="match status" value="1"/>
</dbReference>
<evidence type="ECO:0000256" key="4">
    <source>
        <dbReference type="ARBA" id="ARBA00022692"/>
    </source>
</evidence>
<dbReference type="Gene3D" id="3.90.1310.10">
    <property type="entry name" value="Penicillin-binding protein 2a (Domain 2)"/>
    <property type="match status" value="1"/>
</dbReference>
<dbReference type="InterPro" id="IPR012338">
    <property type="entry name" value="Beta-lactam/transpept-like"/>
</dbReference>
<evidence type="ECO:0000256" key="9">
    <source>
        <dbReference type="ARBA" id="ARBA00023316"/>
    </source>
</evidence>
<accession>A0A1F4XWJ2</accession>
<comment type="caution">
    <text evidence="13">The sequence shown here is derived from an EMBL/GenBank/DDBJ whole genome shotgun (WGS) entry which is preliminary data.</text>
</comment>
<dbReference type="Gene3D" id="3.40.710.10">
    <property type="entry name" value="DD-peptidase/beta-lactamase superfamily"/>
    <property type="match status" value="1"/>
</dbReference>
<keyword evidence="9" id="KW-0961">Cell wall biogenesis/degradation</keyword>
<evidence type="ECO:0000259" key="12">
    <source>
        <dbReference type="Pfam" id="PF03717"/>
    </source>
</evidence>
<dbReference type="InterPro" id="IPR001460">
    <property type="entry name" value="PCN-bd_Tpept"/>
</dbReference>
<evidence type="ECO:0000313" key="14">
    <source>
        <dbReference type="Proteomes" id="UP000178585"/>
    </source>
</evidence>
<dbReference type="PANTHER" id="PTHR30627:SF2">
    <property type="entry name" value="PEPTIDOGLYCAN D,D-TRANSPEPTIDASE MRDA"/>
    <property type="match status" value="1"/>
</dbReference>
<evidence type="ECO:0000256" key="2">
    <source>
        <dbReference type="ARBA" id="ARBA00004236"/>
    </source>
</evidence>